<evidence type="ECO:0000313" key="5">
    <source>
        <dbReference type="EMBL" id="CAD8223189.1"/>
    </source>
</evidence>
<comment type="cofactor">
    <cofactor evidence="1 4">
        <name>pyridoxal 5'-phosphate</name>
        <dbReference type="ChEBI" id="CHEBI:597326"/>
    </cofactor>
</comment>
<feature type="modified residue" description="N6-(pyridoxal phosphate)lysine" evidence="3">
    <location>
        <position position="240"/>
    </location>
</feature>
<keyword evidence="2 3" id="KW-0663">Pyridoxal phosphate</keyword>
<evidence type="ECO:0000256" key="2">
    <source>
        <dbReference type="ARBA" id="ARBA00022898"/>
    </source>
</evidence>
<dbReference type="GO" id="GO:0030170">
    <property type="term" value="F:pyridoxal phosphate binding"/>
    <property type="evidence" value="ECO:0007669"/>
    <property type="project" value="InterPro"/>
</dbReference>
<dbReference type="AlphaFoldDB" id="A0A7R9T2Z3"/>
<gene>
    <name evidence="5" type="ORF">OLUC0939_LOCUS3913</name>
</gene>
<dbReference type="GO" id="GO:0005737">
    <property type="term" value="C:cytoplasm"/>
    <property type="evidence" value="ECO:0007669"/>
    <property type="project" value="TreeGrafter"/>
</dbReference>
<accession>A0A7R9T2Z3</accession>
<dbReference type="PIRSF" id="PIRSF001434">
    <property type="entry name" value="CGS"/>
    <property type="match status" value="1"/>
</dbReference>
<comment type="similarity">
    <text evidence="4">Belongs to the trans-sulfuration enzymes family.</text>
</comment>
<dbReference type="GO" id="GO:0016846">
    <property type="term" value="F:carbon-sulfur lyase activity"/>
    <property type="evidence" value="ECO:0007669"/>
    <property type="project" value="TreeGrafter"/>
</dbReference>
<dbReference type="PROSITE" id="PS00868">
    <property type="entry name" value="CYS_MET_METAB_PP"/>
    <property type="match status" value="1"/>
</dbReference>
<dbReference type="Gene3D" id="3.90.1150.10">
    <property type="entry name" value="Aspartate Aminotransferase, domain 1"/>
    <property type="match status" value="1"/>
</dbReference>
<dbReference type="GO" id="GO:0019346">
    <property type="term" value="P:transsulfuration"/>
    <property type="evidence" value="ECO:0007669"/>
    <property type="project" value="InterPro"/>
</dbReference>
<organism evidence="5">
    <name type="scientific">Ostreococcus sp. 'lucimarinus'</name>
    <dbReference type="NCBI Taxonomy" id="242159"/>
    <lineage>
        <taxon>Eukaryota</taxon>
        <taxon>Viridiplantae</taxon>
        <taxon>Chlorophyta</taxon>
        <taxon>Mamiellophyceae</taxon>
        <taxon>Mamiellales</taxon>
        <taxon>Bathycoccaceae</taxon>
        <taxon>Ostreococcus</taxon>
    </lineage>
</organism>
<dbReference type="Gene3D" id="3.40.640.10">
    <property type="entry name" value="Type I PLP-dependent aspartate aminotransferase-like (Major domain)"/>
    <property type="match status" value="1"/>
</dbReference>
<dbReference type="InterPro" id="IPR015424">
    <property type="entry name" value="PyrdxlP-dep_Trfase"/>
</dbReference>
<dbReference type="InterPro" id="IPR000277">
    <property type="entry name" value="Cys/Met-Metab_PyrdxlP-dep_enz"/>
</dbReference>
<dbReference type="SUPFAM" id="SSF53383">
    <property type="entry name" value="PLP-dependent transferases"/>
    <property type="match status" value="1"/>
</dbReference>
<dbReference type="InterPro" id="IPR015422">
    <property type="entry name" value="PyrdxlP-dep_Trfase_small"/>
</dbReference>
<evidence type="ECO:0000256" key="3">
    <source>
        <dbReference type="PIRSR" id="PIRSR001434-2"/>
    </source>
</evidence>
<name>A0A7R9T2Z3_9CHLO</name>
<dbReference type="PANTHER" id="PTHR11808:SF35">
    <property type="entry name" value="CYSTATHIONINE GAMMA-SYNTHASE (AFU_ORTHOLOGUE AFUA_7G01590)"/>
    <property type="match status" value="1"/>
</dbReference>
<sequence>MLDHGTLLVRGAADAADDPTRSVIQPIYPSTTYARDDAHELPRFRDRTLCYARPDNPSVRACERTLRDLERGSDCALFSSGMAAVNAVLEGAVRGTSDASSFVCSPSRGYFAVRARIREWCAARGVEVVEYDPDVPYVICDVDGHTLARRDEDAKGTAHHAGRSLKRALEEEAVRGRKAALVWVESPANPTWDVMDLEQVVAVARACDAGCVCVDSTVLTPICTKPLSFGVDVVMHSATKYLNGHGDVVAGALVTRECDDQWQRILHERKLGGATMGSMDAYLLSRGMRTLELRVRRQSESAMWIAHEFEQYLRSRIPHGAIVLYPGLQNDTTVESKNAHYDIVNRMCPNGVYGGMLSLVFFDFLPHLYPEHTGSNLSRVVKFCKTMAVSCDYWTCATSLGGFESLIEHRYSVECAPGEKEPHVPGGLLRLSVGLETKEDLLAGLKRGFDIALMDVVGASVAT</sequence>
<dbReference type="EMBL" id="HBDX01004544">
    <property type="protein sequence ID" value="CAD8223189.1"/>
    <property type="molecule type" value="Transcribed_RNA"/>
</dbReference>
<evidence type="ECO:0008006" key="6">
    <source>
        <dbReference type="Google" id="ProtNLM"/>
    </source>
</evidence>
<reference evidence="5" key="1">
    <citation type="submission" date="2021-01" db="EMBL/GenBank/DDBJ databases">
        <authorList>
            <person name="Corre E."/>
            <person name="Pelletier E."/>
            <person name="Niang G."/>
            <person name="Scheremetjew M."/>
            <person name="Finn R."/>
            <person name="Kale V."/>
            <person name="Holt S."/>
            <person name="Cochrane G."/>
            <person name="Meng A."/>
            <person name="Brown T."/>
            <person name="Cohen L."/>
        </authorList>
    </citation>
    <scope>NUCLEOTIDE SEQUENCE</scope>
    <source>
        <strain evidence="5">Clade-A-BCC118000</strain>
    </source>
</reference>
<protein>
    <recommendedName>
        <fullName evidence="6">Cystathionine gamma-synthase</fullName>
    </recommendedName>
</protein>
<dbReference type="InterPro" id="IPR054542">
    <property type="entry name" value="Cys_met_metab_PP"/>
</dbReference>
<dbReference type="PANTHER" id="PTHR11808">
    <property type="entry name" value="TRANS-SULFURATION ENZYME FAMILY MEMBER"/>
    <property type="match status" value="1"/>
</dbReference>
<proteinExistence type="inferred from homology"/>
<evidence type="ECO:0000256" key="1">
    <source>
        <dbReference type="ARBA" id="ARBA00001933"/>
    </source>
</evidence>
<dbReference type="InterPro" id="IPR015421">
    <property type="entry name" value="PyrdxlP-dep_Trfase_major"/>
</dbReference>
<dbReference type="Pfam" id="PF01053">
    <property type="entry name" value="Cys_Met_Meta_PP"/>
    <property type="match status" value="2"/>
</dbReference>
<evidence type="ECO:0000256" key="4">
    <source>
        <dbReference type="RuleBase" id="RU362118"/>
    </source>
</evidence>